<dbReference type="Proteomes" id="UP000621455">
    <property type="component" value="Unassembled WGS sequence"/>
</dbReference>
<keyword evidence="2" id="KW-1185">Reference proteome</keyword>
<dbReference type="RefSeq" id="WP_167092394.1">
    <property type="nucleotide sequence ID" value="NZ_WHJG01000044.1"/>
</dbReference>
<sequence>MSHLKNDCRVYASTCFAQNPGQPSTPAPANERAQVLKNPVPLTIEEDKRTDELRIVSREKATNSNLANIVAGIAQAKQGITLYPHSGASTKFYGGAI</sequence>
<evidence type="ECO:0008006" key="3">
    <source>
        <dbReference type="Google" id="ProtNLM"/>
    </source>
</evidence>
<comment type="caution">
    <text evidence="1">The sequence shown here is derived from an EMBL/GenBank/DDBJ whole genome shotgun (WGS) entry which is preliminary data.</text>
</comment>
<evidence type="ECO:0000313" key="1">
    <source>
        <dbReference type="EMBL" id="NHZ83152.1"/>
    </source>
</evidence>
<gene>
    <name evidence="1" type="ORF">F2P44_28330</name>
</gene>
<proteinExistence type="predicted"/>
<protein>
    <recommendedName>
        <fullName evidence="3">TonB-dependent receptor plug domain-containing protein</fullName>
    </recommendedName>
</protein>
<accession>A0ABX0NID2</accession>
<evidence type="ECO:0000313" key="2">
    <source>
        <dbReference type="Proteomes" id="UP000621455"/>
    </source>
</evidence>
<reference evidence="1 2" key="1">
    <citation type="submission" date="2019-10" db="EMBL/GenBank/DDBJ databases">
        <title>Taxonomy of Antarctic Massilia spp.: description of Massilia rubra sp. nov., Massilia aquatica sp. nov., Massilia mucilaginosa sp. nov., Massilia frigida sp. nov. isolated from streams, lakes and regoliths.</title>
        <authorList>
            <person name="Holochova P."/>
            <person name="Sedlacek I."/>
            <person name="Kralova S."/>
            <person name="Maslanova I."/>
            <person name="Busse H.-J."/>
            <person name="Stankova E."/>
            <person name="Vrbovska V."/>
            <person name="Kovarovic V."/>
            <person name="Bartak M."/>
            <person name="Svec P."/>
            <person name="Pantucek R."/>
        </authorList>
    </citation>
    <scope>NUCLEOTIDE SEQUENCE [LARGE SCALE GENOMIC DNA]</scope>
    <source>
        <strain evidence="1 2">CCM 8695</strain>
    </source>
</reference>
<name>A0ABX0NID2_9BURK</name>
<dbReference type="EMBL" id="WHJG01000044">
    <property type="protein sequence ID" value="NHZ83152.1"/>
    <property type="molecule type" value="Genomic_DNA"/>
</dbReference>
<organism evidence="1 2">
    <name type="scientific">Massilia frigida</name>
    <dbReference type="NCBI Taxonomy" id="2609281"/>
    <lineage>
        <taxon>Bacteria</taxon>
        <taxon>Pseudomonadati</taxon>
        <taxon>Pseudomonadota</taxon>
        <taxon>Betaproteobacteria</taxon>
        <taxon>Burkholderiales</taxon>
        <taxon>Oxalobacteraceae</taxon>
        <taxon>Telluria group</taxon>
        <taxon>Massilia</taxon>
    </lineage>
</organism>